<sequence length="205" mass="22520">MSPQDMVDRRVEVVARLKALEDAAAPLVTFLQNANAVQELRADKQYNLQMLNDRYQVGPESNKGPIIYQLCKISNLSGPTTLGGLLTYPGISIGRLNERDTLDLVDRGVWQPVRGVRVNKGKDLDGSRKSAPQVQASVIIQTLSFVASKLELKSQAKQSTVLSASSNSPAAMEQDKEEVDELCRTLEEKEDSSCTASYQFSCITI</sequence>
<evidence type="ECO:0000256" key="2">
    <source>
        <dbReference type="ARBA" id="ARBA00022540"/>
    </source>
</evidence>
<dbReference type="Proteomes" id="UP000239757">
    <property type="component" value="Unassembled WGS sequence"/>
</dbReference>
<proteinExistence type="predicted"/>
<name>A0A2P5VQW3_GOSBA</name>
<gene>
    <name evidence="5" type="ORF">GOBAR_AA39486</name>
</gene>
<keyword evidence="2" id="KW-0396">Initiation factor</keyword>
<dbReference type="GO" id="GO:0003743">
    <property type="term" value="F:translation initiation factor activity"/>
    <property type="evidence" value="ECO:0007669"/>
    <property type="project" value="UniProtKB-KW"/>
</dbReference>
<organism evidence="5 6">
    <name type="scientific">Gossypium barbadense</name>
    <name type="common">Sea Island cotton</name>
    <name type="synonym">Hibiscus barbadensis</name>
    <dbReference type="NCBI Taxonomy" id="3634"/>
    <lineage>
        <taxon>Eukaryota</taxon>
        <taxon>Viridiplantae</taxon>
        <taxon>Streptophyta</taxon>
        <taxon>Embryophyta</taxon>
        <taxon>Tracheophyta</taxon>
        <taxon>Spermatophyta</taxon>
        <taxon>Magnoliopsida</taxon>
        <taxon>eudicotyledons</taxon>
        <taxon>Gunneridae</taxon>
        <taxon>Pentapetalae</taxon>
        <taxon>rosids</taxon>
        <taxon>malvids</taxon>
        <taxon>Malvales</taxon>
        <taxon>Malvaceae</taxon>
        <taxon>Malvoideae</taxon>
        <taxon>Gossypium</taxon>
    </lineage>
</organism>
<dbReference type="InterPro" id="IPR016650">
    <property type="entry name" value="eIF3e"/>
</dbReference>
<dbReference type="EMBL" id="KZ671424">
    <property type="protein sequence ID" value="PPR81227.1"/>
    <property type="molecule type" value="Genomic_DNA"/>
</dbReference>
<evidence type="ECO:0000313" key="5">
    <source>
        <dbReference type="EMBL" id="PPR81227.1"/>
    </source>
</evidence>
<reference evidence="5 6" key="1">
    <citation type="submission" date="2015-01" db="EMBL/GenBank/DDBJ databases">
        <title>Genome of allotetraploid Gossypium barbadense reveals genomic plasticity and fiber elongation in cotton evolution.</title>
        <authorList>
            <person name="Chen X."/>
            <person name="Liu X."/>
            <person name="Zhao B."/>
            <person name="Zheng H."/>
            <person name="Hu Y."/>
            <person name="Lu G."/>
            <person name="Yang C."/>
            <person name="Chen J."/>
            <person name="Shan C."/>
            <person name="Zhang L."/>
            <person name="Zhou Y."/>
            <person name="Wang L."/>
            <person name="Guo W."/>
            <person name="Bai Y."/>
            <person name="Ruan J."/>
            <person name="Shangguan X."/>
            <person name="Mao Y."/>
            <person name="Jiang J."/>
            <person name="Zhu Y."/>
            <person name="Lei J."/>
            <person name="Kang H."/>
            <person name="Chen S."/>
            <person name="He X."/>
            <person name="Wang R."/>
            <person name="Wang Y."/>
            <person name="Chen J."/>
            <person name="Wang L."/>
            <person name="Yu S."/>
            <person name="Wang B."/>
            <person name="Wei J."/>
            <person name="Song S."/>
            <person name="Lu X."/>
            <person name="Gao Z."/>
            <person name="Gu W."/>
            <person name="Deng X."/>
            <person name="Ma D."/>
            <person name="Wang S."/>
            <person name="Liang W."/>
            <person name="Fang L."/>
            <person name="Cai C."/>
            <person name="Zhu X."/>
            <person name="Zhou B."/>
            <person name="Zhang Y."/>
            <person name="Chen Z."/>
            <person name="Xu S."/>
            <person name="Zhu R."/>
            <person name="Wang S."/>
            <person name="Zhang T."/>
            <person name="Zhao G."/>
        </authorList>
    </citation>
    <scope>NUCLEOTIDE SEQUENCE [LARGE SCALE GENOMIC DNA]</scope>
    <source>
        <strain evidence="6">cv. Xinhai21</strain>
        <tissue evidence="5">Leaf</tissue>
    </source>
</reference>
<dbReference type="InterPro" id="IPR019010">
    <property type="entry name" value="eIF3e_N"/>
</dbReference>
<evidence type="ECO:0000259" key="4">
    <source>
        <dbReference type="Pfam" id="PF09440"/>
    </source>
</evidence>
<evidence type="ECO:0000256" key="1">
    <source>
        <dbReference type="ARBA" id="ARBA00022490"/>
    </source>
</evidence>
<dbReference type="PANTHER" id="PTHR10317">
    <property type="entry name" value="EUKARYOTIC TRANSLATION INITIATION FACTOR 3 SUBUNIT E"/>
    <property type="match status" value="1"/>
</dbReference>
<protein>
    <recommendedName>
        <fullName evidence="4">Eukaryotic translation initiation factor 3 subunit E N-terminal domain-containing protein</fullName>
    </recommendedName>
</protein>
<accession>A0A2P5VQW3</accession>
<evidence type="ECO:0000313" key="6">
    <source>
        <dbReference type="Proteomes" id="UP000239757"/>
    </source>
</evidence>
<keyword evidence="1" id="KW-0963">Cytoplasm</keyword>
<dbReference type="OrthoDB" id="782185at2759"/>
<evidence type="ECO:0000256" key="3">
    <source>
        <dbReference type="ARBA" id="ARBA00022917"/>
    </source>
</evidence>
<dbReference type="GO" id="GO:0005852">
    <property type="term" value="C:eukaryotic translation initiation factor 3 complex"/>
    <property type="evidence" value="ECO:0007669"/>
    <property type="project" value="InterPro"/>
</dbReference>
<dbReference type="Pfam" id="PF09440">
    <property type="entry name" value="eIF3_N"/>
    <property type="match status" value="1"/>
</dbReference>
<keyword evidence="3" id="KW-0648">Protein biosynthesis</keyword>
<dbReference type="AlphaFoldDB" id="A0A2P5VQW3"/>
<feature type="domain" description="Eukaryotic translation initiation factor 3 subunit E N-terminal" evidence="4">
    <location>
        <begin position="3"/>
        <end position="60"/>
    </location>
</feature>